<protein>
    <recommendedName>
        <fullName evidence="4">DUF4920 domain-containing protein</fullName>
    </recommendedName>
</protein>
<dbReference type="Pfam" id="PF16267">
    <property type="entry name" value="DUF4920"/>
    <property type="match status" value="1"/>
</dbReference>
<evidence type="ECO:0000256" key="1">
    <source>
        <dbReference type="SAM" id="MobiDB-lite"/>
    </source>
</evidence>
<dbReference type="OrthoDB" id="129527at2"/>
<evidence type="ECO:0008006" key="4">
    <source>
        <dbReference type="Google" id="ProtNLM"/>
    </source>
</evidence>
<dbReference type="RefSeq" id="WP_083457381.1">
    <property type="nucleotide sequence ID" value="NZ_CP011125.1"/>
</dbReference>
<dbReference type="KEGG" id="samy:DB32_002945"/>
<reference evidence="2 3" key="1">
    <citation type="submission" date="2015-03" db="EMBL/GenBank/DDBJ databases">
        <title>Genome assembly of Sandaracinus amylolyticus DSM 53668.</title>
        <authorList>
            <person name="Sharma G."/>
            <person name="Subramanian S."/>
        </authorList>
    </citation>
    <scope>NUCLEOTIDE SEQUENCE [LARGE SCALE GENOMIC DNA]</scope>
    <source>
        <strain evidence="2 3">DSM 53668</strain>
    </source>
</reference>
<gene>
    <name evidence="2" type="ORF">DB32_002945</name>
</gene>
<proteinExistence type="predicted"/>
<dbReference type="EMBL" id="CP011125">
    <property type="protein sequence ID" value="AKF05796.1"/>
    <property type="molecule type" value="Genomic_DNA"/>
</dbReference>
<keyword evidence="3" id="KW-1185">Reference proteome</keyword>
<evidence type="ECO:0000313" key="3">
    <source>
        <dbReference type="Proteomes" id="UP000034883"/>
    </source>
</evidence>
<dbReference type="AlphaFoldDB" id="A0A0F6W2R8"/>
<dbReference type="STRING" id="927083.DB32_002945"/>
<feature type="region of interest" description="Disordered" evidence="1">
    <location>
        <begin position="22"/>
        <end position="60"/>
    </location>
</feature>
<name>A0A0F6W2R8_9BACT</name>
<sequence length="185" mass="19159">MRGGVVSAAVIALAMTGCGGNEPQFEGTGEQHEAHHEAPAHHAEGAPHHAEAAPSGPRPTRVMDDGARLFGAELGEAPLVALSEITASPDRYAGQVVRTEGTIERVCQAMGCWMELRGENAPAVRVPMAGHAFFLPRDVAGRAATIEGRVAVQALSPDMRAHLESEGALATASSLSIDATGVVVR</sequence>
<dbReference type="PROSITE" id="PS51257">
    <property type="entry name" value="PROKAR_LIPOPROTEIN"/>
    <property type="match status" value="1"/>
</dbReference>
<dbReference type="InterPro" id="IPR032577">
    <property type="entry name" value="DUF4920"/>
</dbReference>
<organism evidence="2 3">
    <name type="scientific">Sandaracinus amylolyticus</name>
    <dbReference type="NCBI Taxonomy" id="927083"/>
    <lineage>
        <taxon>Bacteria</taxon>
        <taxon>Pseudomonadati</taxon>
        <taxon>Myxococcota</taxon>
        <taxon>Polyangia</taxon>
        <taxon>Polyangiales</taxon>
        <taxon>Sandaracinaceae</taxon>
        <taxon>Sandaracinus</taxon>
    </lineage>
</organism>
<evidence type="ECO:0000313" key="2">
    <source>
        <dbReference type="EMBL" id="AKF05796.1"/>
    </source>
</evidence>
<accession>A0A0F6W2R8</accession>
<feature type="compositionally biased region" description="Basic and acidic residues" evidence="1">
    <location>
        <begin position="29"/>
        <end position="51"/>
    </location>
</feature>
<dbReference type="Proteomes" id="UP000034883">
    <property type="component" value="Chromosome"/>
</dbReference>